<dbReference type="Proteomes" id="UP000242520">
    <property type="component" value="Unassembled WGS sequence"/>
</dbReference>
<dbReference type="InterPro" id="IPR006474">
    <property type="entry name" value="Helicase_Cas3_CRISPR-ass_core"/>
</dbReference>
<keyword evidence="3" id="KW-0540">Nuclease</keyword>
<accession>A0A1M5PU74</accession>
<dbReference type="STRING" id="1123350.SAMN02744040_00608"/>
<dbReference type="InterPro" id="IPR054712">
    <property type="entry name" value="Cas3-like_dom"/>
</dbReference>
<dbReference type="NCBIfam" id="TIGR01596">
    <property type="entry name" value="cas3_HD"/>
    <property type="match status" value="1"/>
</dbReference>
<dbReference type="GO" id="GO:0051607">
    <property type="term" value="P:defense response to virus"/>
    <property type="evidence" value="ECO:0007669"/>
    <property type="project" value="UniProtKB-KW"/>
</dbReference>
<proteinExistence type="inferred from homology"/>
<evidence type="ECO:0000256" key="4">
    <source>
        <dbReference type="ARBA" id="ARBA00022723"/>
    </source>
</evidence>
<evidence type="ECO:0000313" key="15">
    <source>
        <dbReference type="Proteomes" id="UP000242520"/>
    </source>
</evidence>
<dbReference type="PANTHER" id="PTHR47959:SF16">
    <property type="entry name" value="CRISPR-ASSOCIATED NUCLEASE_HELICASE CAS3-RELATED"/>
    <property type="match status" value="1"/>
</dbReference>
<dbReference type="PROSITE" id="PS51192">
    <property type="entry name" value="HELICASE_ATP_BIND_1"/>
    <property type="match status" value="1"/>
</dbReference>
<dbReference type="GO" id="GO:0003724">
    <property type="term" value="F:RNA helicase activity"/>
    <property type="evidence" value="ECO:0007669"/>
    <property type="project" value="TreeGrafter"/>
</dbReference>
<keyword evidence="4" id="KW-0479">Metal-binding</keyword>
<keyword evidence="5" id="KW-0547">Nucleotide-binding</keyword>
<dbReference type="GO" id="GO:0005829">
    <property type="term" value="C:cytosol"/>
    <property type="evidence" value="ECO:0007669"/>
    <property type="project" value="TreeGrafter"/>
</dbReference>
<keyword evidence="6" id="KW-0378">Hydrolase</keyword>
<evidence type="ECO:0000259" key="12">
    <source>
        <dbReference type="PROSITE" id="PS51192"/>
    </source>
</evidence>
<dbReference type="NCBIfam" id="TIGR01587">
    <property type="entry name" value="cas3_core"/>
    <property type="match status" value="1"/>
</dbReference>
<dbReference type="PANTHER" id="PTHR47959">
    <property type="entry name" value="ATP-DEPENDENT RNA HELICASE RHLE-RELATED"/>
    <property type="match status" value="1"/>
</dbReference>
<evidence type="ECO:0000256" key="1">
    <source>
        <dbReference type="ARBA" id="ARBA00006847"/>
    </source>
</evidence>
<dbReference type="GO" id="GO:0016787">
    <property type="term" value="F:hydrolase activity"/>
    <property type="evidence" value="ECO:0007669"/>
    <property type="project" value="UniProtKB-KW"/>
</dbReference>
<dbReference type="GO" id="GO:0003676">
    <property type="term" value="F:nucleic acid binding"/>
    <property type="evidence" value="ECO:0007669"/>
    <property type="project" value="InterPro"/>
</dbReference>
<dbReference type="InterPro" id="IPR050079">
    <property type="entry name" value="DEAD_box_RNA_helicase"/>
</dbReference>
<evidence type="ECO:0000256" key="10">
    <source>
        <dbReference type="ARBA" id="ARBA00038437"/>
    </source>
</evidence>
<comment type="similarity">
    <text evidence="1">In the N-terminal section; belongs to the CRISPR-associated nuclease Cas3-HD family.</text>
</comment>
<dbReference type="Gene3D" id="1.10.3210.30">
    <property type="match status" value="1"/>
</dbReference>
<dbReference type="SMART" id="SM00490">
    <property type="entry name" value="HELICc"/>
    <property type="match status" value="1"/>
</dbReference>
<dbReference type="SUPFAM" id="SSF52540">
    <property type="entry name" value="P-loop containing nucleoside triphosphate hydrolases"/>
    <property type="match status" value="1"/>
</dbReference>
<keyword evidence="11" id="KW-0175">Coiled coil</keyword>
<feature type="coiled-coil region" evidence="11">
    <location>
        <begin position="72"/>
        <end position="111"/>
    </location>
</feature>
<dbReference type="Pfam" id="PF00270">
    <property type="entry name" value="DEAD"/>
    <property type="match status" value="1"/>
</dbReference>
<dbReference type="InterPro" id="IPR011545">
    <property type="entry name" value="DEAD/DEAH_box_helicase_dom"/>
</dbReference>
<feature type="domain" description="HD Cas3-type" evidence="13">
    <location>
        <begin position="14"/>
        <end position="237"/>
    </location>
</feature>
<dbReference type="GO" id="GO:0005524">
    <property type="term" value="F:ATP binding"/>
    <property type="evidence" value="ECO:0007669"/>
    <property type="project" value="UniProtKB-KW"/>
</dbReference>
<sequence length="790" mass="93565">MKKQILAKSKNKNQKIEMETLIEHIEDLLYVLDKILCKIKFKYIDERVSNTVQINFEKLLRYICILHDLGKMNSKFQQKIELANKIDELSKEENKEEILNLRSRVKNIKDERHNILSGGFLKTIFNDLDIDESLKTVLYKAILLHHGNYEKYLEICESKIEKALLRDVEEGIFLNDEFDIQEIEAYINKSLNINIEFNEQFLDYNFMDELSEDFGGNRDLQYLYIVFKGFLNLIDHLASTQIKEFEYFLPYTKEEIDKKLINNIKEKTNKNNIEFRPMQNKLRELMDENVITEAFTGSGKTAADYRWYGKRKIFLVPNKISAESFYNDAEKILGEENIGILHGDISLYVEDDNSNVNSEGVKTTLRDKTLSRNFAKSYIIATVDQLLLSMFKYPGYEKIFASIYESYITIDEVHLLHPRMYLTLIYFIQFASKYLNTKFHLMTATLPQAYKEKLMECNVDFIESNKDEQVEENRKIELKVLKNDEKVIMKEIEKALKNKCKILIIRNTVDKAIDIFNKAKEKFPQNEINLLHSRFTFEDKKQKYIDILEQKGDIWVSTQAVEISLDLDFQVIISDNAPMESIIQRMGRCNRHDTLEFGTFYILNETEEDVYPKVVKKSTLKQLKELKNKVISMKDRKEELEKYYCLAEIQKYFEDEFQEAERSIKNIYGLMYGELNGEEIIFNYEPYLNIVDNKKEASKLFRNININAKVILESDYRKLEKKRASFKEYQFKSIQISEGYYHKLNGLGALYIEEGYLILRDMYCTYDKERGLEIKNKSELKKLSIENYFL</sequence>
<organism evidence="14 15">
    <name type="scientific">Tepidibacter thalassicus DSM 15285</name>
    <dbReference type="NCBI Taxonomy" id="1123350"/>
    <lineage>
        <taxon>Bacteria</taxon>
        <taxon>Bacillati</taxon>
        <taxon>Bacillota</taxon>
        <taxon>Clostridia</taxon>
        <taxon>Peptostreptococcales</taxon>
        <taxon>Peptostreptococcaceae</taxon>
        <taxon>Tepidibacter</taxon>
    </lineage>
</organism>
<dbReference type="Pfam" id="PF18019">
    <property type="entry name" value="Cas3_HD"/>
    <property type="match status" value="1"/>
</dbReference>
<dbReference type="CDD" id="cd09641">
    <property type="entry name" value="Cas3''_I"/>
    <property type="match status" value="1"/>
</dbReference>
<evidence type="ECO:0000256" key="7">
    <source>
        <dbReference type="ARBA" id="ARBA00022806"/>
    </source>
</evidence>
<dbReference type="OrthoDB" id="9810236at2"/>
<comment type="similarity">
    <text evidence="2">In the central section; belongs to the CRISPR-associated helicase Cas3 family.</text>
</comment>
<keyword evidence="15" id="KW-1185">Reference proteome</keyword>
<dbReference type="SMART" id="SM00487">
    <property type="entry name" value="DEXDc"/>
    <property type="match status" value="1"/>
</dbReference>
<evidence type="ECO:0000256" key="8">
    <source>
        <dbReference type="ARBA" id="ARBA00022840"/>
    </source>
</evidence>
<dbReference type="PROSITE" id="PS51643">
    <property type="entry name" value="HD_CAS3"/>
    <property type="match status" value="1"/>
</dbReference>
<feature type="domain" description="Helicase ATP-binding" evidence="12">
    <location>
        <begin position="281"/>
        <end position="464"/>
    </location>
</feature>
<protein>
    <submittedName>
        <fullName evidence="14">CRISPR-associated helicase Cas3/CRISPR-associated endonuclease Cas3-HD</fullName>
    </submittedName>
</protein>
<dbReference type="EMBL" id="FQXH01000007">
    <property type="protein sequence ID" value="SHH05444.1"/>
    <property type="molecule type" value="Genomic_DNA"/>
</dbReference>
<evidence type="ECO:0000256" key="3">
    <source>
        <dbReference type="ARBA" id="ARBA00022722"/>
    </source>
</evidence>
<evidence type="ECO:0000256" key="2">
    <source>
        <dbReference type="ARBA" id="ARBA00009046"/>
    </source>
</evidence>
<dbReference type="Gene3D" id="3.40.50.300">
    <property type="entry name" value="P-loop containing nucleotide triphosphate hydrolases"/>
    <property type="match status" value="2"/>
</dbReference>
<dbReference type="Pfam" id="PF22590">
    <property type="entry name" value="Cas3-like_C_2"/>
    <property type="match status" value="1"/>
</dbReference>
<evidence type="ECO:0000256" key="5">
    <source>
        <dbReference type="ARBA" id="ARBA00022741"/>
    </source>
</evidence>
<dbReference type="InterPro" id="IPR038257">
    <property type="entry name" value="CRISPR-assoc_Cas3_HD_sf"/>
</dbReference>
<dbReference type="InterPro" id="IPR006483">
    <property type="entry name" value="CRISPR-assoc_Cas3_HD"/>
</dbReference>
<evidence type="ECO:0000313" key="14">
    <source>
        <dbReference type="EMBL" id="SHH05444.1"/>
    </source>
</evidence>
<keyword evidence="9" id="KW-0051">Antiviral defense</keyword>
<dbReference type="RefSeq" id="WP_072723526.1">
    <property type="nucleotide sequence ID" value="NZ_FQXH01000007.1"/>
</dbReference>
<evidence type="ECO:0000256" key="9">
    <source>
        <dbReference type="ARBA" id="ARBA00023118"/>
    </source>
</evidence>
<feature type="coiled-coil region" evidence="11">
    <location>
        <begin position="616"/>
        <end position="643"/>
    </location>
</feature>
<dbReference type="InterPro" id="IPR014001">
    <property type="entry name" value="Helicase_ATP-bd"/>
</dbReference>
<dbReference type="AlphaFoldDB" id="A0A1M5PU74"/>
<evidence type="ECO:0000259" key="13">
    <source>
        <dbReference type="PROSITE" id="PS51643"/>
    </source>
</evidence>
<dbReference type="GO" id="GO:0004519">
    <property type="term" value="F:endonuclease activity"/>
    <property type="evidence" value="ECO:0007669"/>
    <property type="project" value="UniProtKB-KW"/>
</dbReference>
<dbReference type="InterPro" id="IPR027417">
    <property type="entry name" value="P-loop_NTPase"/>
</dbReference>
<keyword evidence="7" id="KW-0347">Helicase</keyword>
<dbReference type="InterPro" id="IPR001650">
    <property type="entry name" value="Helicase_C-like"/>
</dbReference>
<dbReference type="GO" id="GO:0046872">
    <property type="term" value="F:metal ion binding"/>
    <property type="evidence" value="ECO:0007669"/>
    <property type="project" value="UniProtKB-KW"/>
</dbReference>
<evidence type="ECO:0000256" key="11">
    <source>
        <dbReference type="SAM" id="Coils"/>
    </source>
</evidence>
<evidence type="ECO:0000256" key="6">
    <source>
        <dbReference type="ARBA" id="ARBA00022801"/>
    </source>
</evidence>
<comment type="similarity">
    <text evidence="10">Belongs to the DEAD box helicase family.</text>
</comment>
<gene>
    <name evidence="14" type="ORF">SAMN02744040_00608</name>
</gene>
<keyword evidence="14" id="KW-0255">Endonuclease</keyword>
<keyword evidence="8" id="KW-0067">ATP-binding</keyword>
<reference evidence="15" key="1">
    <citation type="submission" date="2016-11" db="EMBL/GenBank/DDBJ databases">
        <authorList>
            <person name="Varghese N."/>
            <person name="Submissions S."/>
        </authorList>
    </citation>
    <scope>NUCLEOTIDE SEQUENCE [LARGE SCALE GENOMIC DNA]</scope>
    <source>
        <strain evidence="15">DSM 15285</strain>
    </source>
</reference>
<name>A0A1M5PU74_9FIRM</name>